<dbReference type="InterPro" id="IPR041413">
    <property type="entry name" value="MLTR_LBD"/>
</dbReference>
<evidence type="ECO:0000259" key="1">
    <source>
        <dbReference type="PROSITE" id="PS50943"/>
    </source>
</evidence>
<dbReference type="GO" id="GO:0003677">
    <property type="term" value="F:DNA binding"/>
    <property type="evidence" value="ECO:0007669"/>
    <property type="project" value="InterPro"/>
</dbReference>
<dbReference type="PROSITE" id="PS50943">
    <property type="entry name" value="HTH_CROC1"/>
    <property type="match status" value="1"/>
</dbReference>
<dbReference type="Proteomes" id="UP000522864">
    <property type="component" value="Unassembled WGS sequence"/>
</dbReference>
<dbReference type="CDD" id="cd00093">
    <property type="entry name" value="HTH_XRE"/>
    <property type="match status" value="1"/>
</dbReference>
<dbReference type="PANTHER" id="PTHR35010:SF4">
    <property type="entry name" value="BLL5781 PROTEIN"/>
    <property type="match status" value="1"/>
</dbReference>
<dbReference type="PANTHER" id="PTHR35010">
    <property type="entry name" value="BLL4672 PROTEIN-RELATED"/>
    <property type="match status" value="1"/>
</dbReference>
<dbReference type="Gene3D" id="3.30.450.180">
    <property type="match status" value="1"/>
</dbReference>
<dbReference type="EMBL" id="JACAQA010000007">
    <property type="protein sequence ID" value="NWB85816.1"/>
    <property type="molecule type" value="Genomic_DNA"/>
</dbReference>
<feature type="domain" description="HTH cro/C1-type" evidence="1">
    <location>
        <begin position="19"/>
        <end position="73"/>
    </location>
</feature>
<dbReference type="SUPFAM" id="SSF47413">
    <property type="entry name" value="lambda repressor-like DNA-binding domains"/>
    <property type="match status" value="1"/>
</dbReference>
<organism evidence="2 3">
    <name type="scientific">Pseudomonas gingeri</name>
    <dbReference type="NCBI Taxonomy" id="117681"/>
    <lineage>
        <taxon>Bacteria</taxon>
        <taxon>Pseudomonadati</taxon>
        <taxon>Pseudomonadota</taxon>
        <taxon>Gammaproteobacteria</taxon>
        <taxon>Pseudomonadales</taxon>
        <taxon>Pseudomonadaceae</taxon>
        <taxon>Pseudomonas</taxon>
    </lineage>
</organism>
<dbReference type="InterPro" id="IPR001387">
    <property type="entry name" value="Cro/C1-type_HTH"/>
</dbReference>
<dbReference type="AlphaFoldDB" id="A0A7Y8BS37"/>
<dbReference type="RefSeq" id="WP_177100591.1">
    <property type="nucleotide sequence ID" value="NZ_JACAQA010000007.1"/>
</dbReference>
<evidence type="ECO:0000313" key="3">
    <source>
        <dbReference type="Proteomes" id="UP000522864"/>
    </source>
</evidence>
<evidence type="ECO:0000313" key="2">
    <source>
        <dbReference type="EMBL" id="NWB85816.1"/>
    </source>
</evidence>
<dbReference type="InterPro" id="IPR010982">
    <property type="entry name" value="Lambda_DNA-bd_dom_sf"/>
</dbReference>
<dbReference type="SMART" id="SM00530">
    <property type="entry name" value="HTH_XRE"/>
    <property type="match status" value="1"/>
</dbReference>
<comment type="caution">
    <text evidence="2">The sequence shown here is derived from an EMBL/GenBank/DDBJ whole genome shotgun (WGS) entry which is preliminary data.</text>
</comment>
<proteinExistence type="predicted"/>
<dbReference type="Pfam" id="PF17765">
    <property type="entry name" value="MLTR_LBD"/>
    <property type="match status" value="1"/>
</dbReference>
<accession>A0A7Y8BS37</accession>
<gene>
    <name evidence="2" type="ORF">HX830_13085</name>
</gene>
<name>A0A7Y8BS37_9PSED</name>
<reference evidence="2 3" key="1">
    <citation type="submission" date="2020-04" db="EMBL/GenBank/DDBJ databases">
        <title>Molecular characterization of pseudomonads from Agaricus bisporus reveal novel blotch 2 pathogens in Western Europe.</title>
        <authorList>
            <person name="Taparia T."/>
            <person name="Krijger M."/>
            <person name="Haynes E."/>
            <person name="Elpinstone J.G."/>
            <person name="Noble R."/>
            <person name="Van Der Wolf J."/>
        </authorList>
    </citation>
    <scope>NUCLEOTIDE SEQUENCE [LARGE SCALE GENOMIC DNA]</scope>
    <source>
        <strain evidence="2 3">G9001</strain>
    </source>
</reference>
<protein>
    <submittedName>
        <fullName evidence="2">Helix-turn-helix transcriptional regulator</fullName>
    </submittedName>
</protein>
<sequence length="285" mass="32173">MTPSNRKEKSPPSQLGELLRQWRGARGKSQLDLSLDTGVSQRHISFIESGRSVPGRKTLMDLAQVLDVPLRERNGLLLAAGYAPIYSEAAWDSGEMQHVNKALERILRHHNPYPAIVMDRYWNVFMANESSLRFFNNFIDMNARRGPRNILHLMFDPEGMRPFIIGWERVAKSLLQRVLRESVGRVIDDNTKELLASLLAYPKVETEWQKPLLGTDANDILPVIPLSFVKDGVIFNYFSMVSTVGTPQTVAAQELRVECLFPADDITERHHDSLMALAPSPPASV</sequence>
<dbReference type="Pfam" id="PF01381">
    <property type="entry name" value="HTH_3"/>
    <property type="match status" value="1"/>
</dbReference>
<dbReference type="Gene3D" id="1.10.260.40">
    <property type="entry name" value="lambda repressor-like DNA-binding domains"/>
    <property type="match status" value="1"/>
</dbReference>